<protein>
    <recommendedName>
        <fullName evidence="4">Histone-lysine N-methyltransferase SETMAR</fullName>
    </recommendedName>
</protein>
<evidence type="ECO:0008006" key="4">
    <source>
        <dbReference type="Google" id="ProtNLM"/>
    </source>
</evidence>
<feature type="non-terminal residue" evidence="2">
    <location>
        <position position="1"/>
    </location>
</feature>
<dbReference type="AlphaFoldDB" id="A0A0L7R256"/>
<dbReference type="Proteomes" id="UP000053825">
    <property type="component" value="Unassembled WGS sequence"/>
</dbReference>
<evidence type="ECO:0000313" key="2">
    <source>
        <dbReference type="EMBL" id="KOC64962.1"/>
    </source>
</evidence>
<accession>A0A0L7R256</accession>
<gene>
    <name evidence="2" type="ORF">WH47_04551</name>
</gene>
<proteinExistence type="predicted"/>
<name>A0A0L7R256_9HYME</name>
<feature type="region of interest" description="Disordered" evidence="1">
    <location>
        <begin position="1"/>
        <end position="21"/>
    </location>
</feature>
<evidence type="ECO:0000313" key="3">
    <source>
        <dbReference type="Proteomes" id="UP000053825"/>
    </source>
</evidence>
<dbReference type="EMBL" id="KQ414666">
    <property type="protein sequence ID" value="KOC64962.1"/>
    <property type="molecule type" value="Genomic_DNA"/>
</dbReference>
<reference evidence="2 3" key="1">
    <citation type="submission" date="2015-07" db="EMBL/GenBank/DDBJ databases">
        <title>The genome of Habropoda laboriosa.</title>
        <authorList>
            <person name="Pan H."/>
            <person name="Kapheim K."/>
        </authorList>
    </citation>
    <scope>NUCLEOTIDE SEQUENCE [LARGE SCALE GENOMIC DNA]</scope>
    <source>
        <strain evidence="2">0110345459</strain>
    </source>
</reference>
<keyword evidence="3" id="KW-1185">Reference proteome</keyword>
<organism evidence="2 3">
    <name type="scientific">Habropoda laboriosa</name>
    <dbReference type="NCBI Taxonomy" id="597456"/>
    <lineage>
        <taxon>Eukaryota</taxon>
        <taxon>Metazoa</taxon>
        <taxon>Ecdysozoa</taxon>
        <taxon>Arthropoda</taxon>
        <taxon>Hexapoda</taxon>
        <taxon>Insecta</taxon>
        <taxon>Pterygota</taxon>
        <taxon>Neoptera</taxon>
        <taxon>Endopterygota</taxon>
        <taxon>Hymenoptera</taxon>
        <taxon>Apocrita</taxon>
        <taxon>Aculeata</taxon>
        <taxon>Apoidea</taxon>
        <taxon>Anthophila</taxon>
        <taxon>Apidae</taxon>
        <taxon>Habropoda</taxon>
    </lineage>
</organism>
<evidence type="ECO:0000256" key="1">
    <source>
        <dbReference type="SAM" id="MobiDB-lite"/>
    </source>
</evidence>
<dbReference type="STRING" id="597456.A0A0L7R256"/>
<sequence length="62" mass="7072">FRTGDFSLKDAPRSDQPQEINIDQEKSVIDTNPRYTTRVIVEILKTSKSSVENRLHQPGCVI</sequence>